<feature type="region of interest" description="Disordered" evidence="1">
    <location>
        <begin position="123"/>
        <end position="152"/>
    </location>
</feature>
<feature type="transmembrane region" description="Helical" evidence="2">
    <location>
        <begin position="198"/>
        <end position="219"/>
    </location>
</feature>
<name>A0A0A9GD70_ARUDO</name>
<proteinExistence type="predicted"/>
<keyword evidence="2" id="KW-1133">Transmembrane helix</keyword>
<organism evidence="3">
    <name type="scientific">Arundo donax</name>
    <name type="common">Giant reed</name>
    <name type="synonym">Donax arundinaceus</name>
    <dbReference type="NCBI Taxonomy" id="35708"/>
    <lineage>
        <taxon>Eukaryota</taxon>
        <taxon>Viridiplantae</taxon>
        <taxon>Streptophyta</taxon>
        <taxon>Embryophyta</taxon>
        <taxon>Tracheophyta</taxon>
        <taxon>Spermatophyta</taxon>
        <taxon>Magnoliopsida</taxon>
        <taxon>Liliopsida</taxon>
        <taxon>Poales</taxon>
        <taxon>Poaceae</taxon>
        <taxon>PACMAD clade</taxon>
        <taxon>Arundinoideae</taxon>
        <taxon>Arundineae</taxon>
        <taxon>Arundo</taxon>
    </lineage>
</organism>
<keyword evidence="2" id="KW-0472">Membrane</keyword>
<evidence type="ECO:0000256" key="2">
    <source>
        <dbReference type="SAM" id="Phobius"/>
    </source>
</evidence>
<accession>A0A0A9GD70</accession>
<dbReference type="AlphaFoldDB" id="A0A0A9GD70"/>
<feature type="region of interest" description="Disordered" evidence="1">
    <location>
        <begin position="37"/>
        <end position="59"/>
    </location>
</feature>
<evidence type="ECO:0000256" key="1">
    <source>
        <dbReference type="SAM" id="MobiDB-lite"/>
    </source>
</evidence>
<protein>
    <submittedName>
        <fullName evidence="3">Uncharacterized protein</fullName>
    </submittedName>
</protein>
<evidence type="ECO:0000313" key="3">
    <source>
        <dbReference type="EMBL" id="JAE21404.1"/>
    </source>
</evidence>
<sequence>MKTDNNNNPVDVGRTELNTRHDYHQVIISLMEEKRHAERGSKMRLSKPSTRRSMAAHGQVVNSKTLPTISSPVGICQMKSRTLSALSAMCRFLAVSFPFCIAGTSAAAPAHSTVMATPAKRWGPGKSLPVRSQVLSAPPTDSSTPRPRRMEPALKCRSRNDPLSSFLRSSVSSSILISTGDLGAGGGGEATASPAPTAAGVAAAGLSCFLSSLISSWMVRPRRHCQPR</sequence>
<reference evidence="3" key="2">
    <citation type="journal article" date="2015" name="Data Brief">
        <title>Shoot transcriptome of the giant reed, Arundo donax.</title>
        <authorList>
            <person name="Barrero R.A."/>
            <person name="Guerrero F.D."/>
            <person name="Moolhuijzen P."/>
            <person name="Goolsby J.A."/>
            <person name="Tidwell J."/>
            <person name="Bellgard S.E."/>
            <person name="Bellgard M.I."/>
        </authorList>
    </citation>
    <scope>NUCLEOTIDE SEQUENCE</scope>
    <source>
        <tissue evidence="3">Shoot tissue taken approximately 20 cm above the soil surface</tissue>
    </source>
</reference>
<keyword evidence="2" id="KW-0812">Transmembrane</keyword>
<dbReference type="EMBL" id="GBRH01176492">
    <property type="protein sequence ID" value="JAE21404.1"/>
    <property type="molecule type" value="Transcribed_RNA"/>
</dbReference>
<reference evidence="3" key="1">
    <citation type="submission" date="2014-09" db="EMBL/GenBank/DDBJ databases">
        <authorList>
            <person name="Magalhaes I.L.F."/>
            <person name="Oliveira U."/>
            <person name="Santos F.R."/>
            <person name="Vidigal T.H.D.A."/>
            <person name="Brescovit A.D."/>
            <person name="Santos A.J."/>
        </authorList>
    </citation>
    <scope>NUCLEOTIDE SEQUENCE</scope>
    <source>
        <tissue evidence="3">Shoot tissue taken approximately 20 cm above the soil surface</tissue>
    </source>
</reference>